<protein>
    <submittedName>
        <fullName evidence="1">Putative tail component protein</fullName>
    </submittedName>
</protein>
<accession>A0A2H4J736</accession>
<sequence length="134" mass="15128">MGFEAIDYLNRKKAGMNILCNLIAKDLERQGKNNANWKDRTSHARQGLNSGYESNGDNYSIYLAHGVDYGGILEEGSKPHIITPKNSKALYWKGAAHPVRRVNHPGTKGFKTIENTLNENKPLVIKRVIDYWSD</sequence>
<organism evidence="1">
    <name type="scientific">uncultured Caudovirales phage</name>
    <dbReference type="NCBI Taxonomy" id="2100421"/>
    <lineage>
        <taxon>Viruses</taxon>
        <taxon>Duplodnaviria</taxon>
        <taxon>Heunggongvirae</taxon>
        <taxon>Uroviricota</taxon>
        <taxon>Caudoviricetes</taxon>
        <taxon>Peduoviridae</taxon>
        <taxon>Maltschvirus</taxon>
        <taxon>Maltschvirus maltsch</taxon>
    </lineage>
</organism>
<gene>
    <name evidence="1" type="ORF">10S11_24</name>
</gene>
<reference evidence="1" key="1">
    <citation type="submission" date="2017-06" db="EMBL/GenBank/DDBJ databases">
        <title>Novel phages from South African skin metaviromes.</title>
        <authorList>
            <person name="van Zyl L.J."/>
            <person name="Abrahams Y."/>
            <person name="Stander E.A."/>
            <person name="Kirby B.M."/>
            <person name="Clavaud C."/>
            <person name="Farcet C."/>
            <person name="Breton L."/>
            <person name="Trindade M.I."/>
        </authorList>
    </citation>
    <scope>NUCLEOTIDE SEQUENCE</scope>
</reference>
<evidence type="ECO:0000313" key="1">
    <source>
        <dbReference type="EMBL" id="ASN68286.1"/>
    </source>
</evidence>
<proteinExistence type="predicted"/>
<name>A0A2H4J736_9CAUD</name>
<dbReference type="EMBL" id="MF417875">
    <property type="protein sequence ID" value="ASN68286.1"/>
    <property type="molecule type" value="Genomic_DNA"/>
</dbReference>